<dbReference type="AlphaFoldDB" id="A0A0A9AKC5"/>
<organism evidence="1">
    <name type="scientific">Arundo donax</name>
    <name type="common">Giant reed</name>
    <name type="synonym">Donax arundinaceus</name>
    <dbReference type="NCBI Taxonomy" id="35708"/>
    <lineage>
        <taxon>Eukaryota</taxon>
        <taxon>Viridiplantae</taxon>
        <taxon>Streptophyta</taxon>
        <taxon>Embryophyta</taxon>
        <taxon>Tracheophyta</taxon>
        <taxon>Spermatophyta</taxon>
        <taxon>Magnoliopsida</taxon>
        <taxon>Liliopsida</taxon>
        <taxon>Poales</taxon>
        <taxon>Poaceae</taxon>
        <taxon>PACMAD clade</taxon>
        <taxon>Arundinoideae</taxon>
        <taxon>Arundineae</taxon>
        <taxon>Arundo</taxon>
    </lineage>
</organism>
<protein>
    <submittedName>
        <fullName evidence="1">Uncharacterized protein</fullName>
    </submittedName>
</protein>
<proteinExistence type="predicted"/>
<sequence>MPIGRLHYLRYAASLRLGPSAIHRHQLIHN</sequence>
<name>A0A0A9AKC5_ARUDO</name>
<dbReference type="EMBL" id="GBRH01250358">
    <property type="protein sequence ID" value="JAD47537.1"/>
    <property type="molecule type" value="Transcribed_RNA"/>
</dbReference>
<reference evidence="1" key="1">
    <citation type="submission" date="2014-09" db="EMBL/GenBank/DDBJ databases">
        <authorList>
            <person name="Magalhaes I.L.F."/>
            <person name="Oliveira U."/>
            <person name="Santos F.R."/>
            <person name="Vidigal T.H.D.A."/>
            <person name="Brescovit A.D."/>
            <person name="Santos A.J."/>
        </authorList>
    </citation>
    <scope>NUCLEOTIDE SEQUENCE</scope>
    <source>
        <tissue evidence="1">Shoot tissue taken approximately 20 cm above the soil surface</tissue>
    </source>
</reference>
<reference evidence="1" key="2">
    <citation type="journal article" date="2015" name="Data Brief">
        <title>Shoot transcriptome of the giant reed, Arundo donax.</title>
        <authorList>
            <person name="Barrero R.A."/>
            <person name="Guerrero F.D."/>
            <person name="Moolhuijzen P."/>
            <person name="Goolsby J.A."/>
            <person name="Tidwell J."/>
            <person name="Bellgard S.E."/>
            <person name="Bellgard M.I."/>
        </authorList>
    </citation>
    <scope>NUCLEOTIDE SEQUENCE</scope>
    <source>
        <tissue evidence="1">Shoot tissue taken approximately 20 cm above the soil surface</tissue>
    </source>
</reference>
<evidence type="ECO:0000313" key="1">
    <source>
        <dbReference type="EMBL" id="JAD47537.1"/>
    </source>
</evidence>
<accession>A0A0A9AKC5</accession>